<feature type="region of interest" description="Disordered" evidence="3">
    <location>
        <begin position="291"/>
        <end position="323"/>
    </location>
</feature>
<proteinExistence type="predicted"/>
<protein>
    <recommendedName>
        <fullName evidence="4">DNA2/NAM7 helicase-like C-terminal domain-containing protein</fullName>
    </recommendedName>
</protein>
<dbReference type="STRING" id="2903.A0A0D3KXZ2"/>
<evidence type="ECO:0000259" key="4">
    <source>
        <dbReference type="Pfam" id="PF13087"/>
    </source>
</evidence>
<dbReference type="GO" id="GO:0005737">
    <property type="term" value="C:cytoplasm"/>
    <property type="evidence" value="ECO:0007669"/>
    <property type="project" value="UniProtKB-SubCell"/>
</dbReference>
<dbReference type="Gene3D" id="3.40.50.300">
    <property type="entry name" value="P-loop containing nucleotide triphosphate hydrolases"/>
    <property type="match status" value="1"/>
</dbReference>
<dbReference type="AlphaFoldDB" id="A0A0D3KXZ2"/>
<dbReference type="Proteomes" id="UP000013827">
    <property type="component" value="Unassembled WGS sequence"/>
</dbReference>
<evidence type="ECO:0000256" key="2">
    <source>
        <dbReference type="ARBA" id="ARBA00022490"/>
    </source>
</evidence>
<reference evidence="6" key="1">
    <citation type="journal article" date="2013" name="Nature">
        <title>Pan genome of the phytoplankton Emiliania underpins its global distribution.</title>
        <authorList>
            <person name="Read B.A."/>
            <person name="Kegel J."/>
            <person name="Klute M.J."/>
            <person name="Kuo A."/>
            <person name="Lefebvre S.C."/>
            <person name="Maumus F."/>
            <person name="Mayer C."/>
            <person name="Miller J."/>
            <person name="Monier A."/>
            <person name="Salamov A."/>
            <person name="Young J."/>
            <person name="Aguilar M."/>
            <person name="Claverie J.M."/>
            <person name="Frickenhaus S."/>
            <person name="Gonzalez K."/>
            <person name="Herman E.K."/>
            <person name="Lin Y.C."/>
            <person name="Napier J."/>
            <person name="Ogata H."/>
            <person name="Sarno A.F."/>
            <person name="Shmutz J."/>
            <person name="Schroeder D."/>
            <person name="de Vargas C."/>
            <person name="Verret F."/>
            <person name="von Dassow P."/>
            <person name="Valentin K."/>
            <person name="Van de Peer Y."/>
            <person name="Wheeler G."/>
            <person name="Dacks J.B."/>
            <person name="Delwiche C.F."/>
            <person name="Dyhrman S.T."/>
            <person name="Glockner G."/>
            <person name="John U."/>
            <person name="Richards T."/>
            <person name="Worden A.Z."/>
            <person name="Zhang X."/>
            <person name="Grigoriev I.V."/>
            <person name="Allen A.E."/>
            <person name="Bidle K."/>
            <person name="Borodovsky M."/>
            <person name="Bowler C."/>
            <person name="Brownlee C."/>
            <person name="Cock J.M."/>
            <person name="Elias M."/>
            <person name="Gladyshev V.N."/>
            <person name="Groth M."/>
            <person name="Guda C."/>
            <person name="Hadaegh A."/>
            <person name="Iglesias-Rodriguez M.D."/>
            <person name="Jenkins J."/>
            <person name="Jones B.M."/>
            <person name="Lawson T."/>
            <person name="Leese F."/>
            <person name="Lindquist E."/>
            <person name="Lobanov A."/>
            <person name="Lomsadze A."/>
            <person name="Malik S.B."/>
            <person name="Marsh M.E."/>
            <person name="Mackinder L."/>
            <person name="Mock T."/>
            <person name="Mueller-Roeber B."/>
            <person name="Pagarete A."/>
            <person name="Parker M."/>
            <person name="Probert I."/>
            <person name="Quesneville H."/>
            <person name="Raines C."/>
            <person name="Rensing S.A."/>
            <person name="Riano-Pachon D.M."/>
            <person name="Richier S."/>
            <person name="Rokitta S."/>
            <person name="Shiraiwa Y."/>
            <person name="Soanes D.M."/>
            <person name="van der Giezen M."/>
            <person name="Wahlund T.M."/>
            <person name="Williams B."/>
            <person name="Wilson W."/>
            <person name="Wolfe G."/>
            <person name="Wurch L.L."/>
        </authorList>
    </citation>
    <scope>NUCLEOTIDE SEQUENCE</scope>
</reference>
<evidence type="ECO:0000256" key="1">
    <source>
        <dbReference type="ARBA" id="ARBA00004496"/>
    </source>
</evidence>
<feature type="domain" description="DNA2/NAM7 helicase-like C-terminal" evidence="4">
    <location>
        <begin position="19"/>
        <end position="229"/>
    </location>
</feature>
<feature type="compositionally biased region" description="Low complexity" evidence="3">
    <location>
        <begin position="306"/>
        <end position="315"/>
    </location>
</feature>
<keyword evidence="2" id="KW-0963">Cytoplasm</keyword>
<dbReference type="EnsemblProtists" id="EOD40627">
    <property type="protein sequence ID" value="EOD40627"/>
    <property type="gene ID" value="EMIHUDRAFT_372789"/>
</dbReference>
<keyword evidence="6" id="KW-1185">Reference proteome</keyword>
<organism evidence="5 6">
    <name type="scientific">Emiliania huxleyi (strain CCMP1516)</name>
    <dbReference type="NCBI Taxonomy" id="280463"/>
    <lineage>
        <taxon>Eukaryota</taxon>
        <taxon>Haptista</taxon>
        <taxon>Haptophyta</taxon>
        <taxon>Prymnesiophyceae</taxon>
        <taxon>Isochrysidales</taxon>
        <taxon>Noelaerhabdaceae</taxon>
        <taxon>Emiliania</taxon>
    </lineage>
</organism>
<dbReference type="PaxDb" id="2903-EOD40627"/>
<evidence type="ECO:0000256" key="3">
    <source>
        <dbReference type="SAM" id="MobiDB-lite"/>
    </source>
</evidence>
<accession>A0A0D3KXZ2</accession>
<name>A0A0D3KXZ2_EMIH1</name>
<sequence length="323" mass="35254">MLGPTVRSTYCREHGLATSMLERLMKLPLYAPPGDGASPPPPSSGPPCVTKLVRNYRSHAALLSLPSRLYYGDAAAGGASCRSAPTPRRFPLLFYGVSSAHTHEVDSPSFFNPVEAEKVAELIERLLAASKADGTGITTNDVAVVTPYRKQVVKVRQLLRSLGLGAVRVGSVDDYQGQEETIIIISTVLASYGDRSSLGRLASPHSLMSSPQRFNVAITRARALLVVGDPNALIDDPSWRELLRYAVENDSYRGCPHPLMMEGTEDEARLRTRWRSSPTTWRTRCWAAATRSPCSPPSRARRRTTARTMSRTTSPGASCCDPR</sequence>
<comment type="subcellular location">
    <subcellularLocation>
        <location evidence="1">Cytoplasm</location>
    </subcellularLocation>
</comment>
<dbReference type="PANTHER" id="PTHR45418:SF1">
    <property type="entry name" value="CANCER_TESTIS ANTIGEN 55"/>
    <property type="match status" value="1"/>
</dbReference>
<dbReference type="InterPro" id="IPR041679">
    <property type="entry name" value="DNA2/NAM7-like_C"/>
</dbReference>
<evidence type="ECO:0000313" key="5">
    <source>
        <dbReference type="EnsemblProtists" id="EOD40627"/>
    </source>
</evidence>
<dbReference type="SUPFAM" id="SSF52540">
    <property type="entry name" value="P-loop containing nucleoside triphosphate hydrolases"/>
    <property type="match status" value="1"/>
</dbReference>
<dbReference type="eggNOG" id="KOG1804">
    <property type="taxonomic scope" value="Eukaryota"/>
</dbReference>
<reference evidence="5" key="2">
    <citation type="submission" date="2024-10" db="UniProtKB">
        <authorList>
            <consortium name="EnsemblProtists"/>
        </authorList>
    </citation>
    <scope>IDENTIFICATION</scope>
</reference>
<dbReference type="Pfam" id="PF13087">
    <property type="entry name" value="AAA_12"/>
    <property type="match status" value="1"/>
</dbReference>
<evidence type="ECO:0000313" key="6">
    <source>
        <dbReference type="Proteomes" id="UP000013827"/>
    </source>
</evidence>
<dbReference type="InterPro" id="IPR047187">
    <property type="entry name" value="SF1_C_Upf1"/>
</dbReference>
<dbReference type="CDD" id="cd18808">
    <property type="entry name" value="SF1_C_Upf1"/>
    <property type="match status" value="1"/>
</dbReference>
<dbReference type="InterPro" id="IPR027417">
    <property type="entry name" value="P-loop_NTPase"/>
</dbReference>
<dbReference type="PANTHER" id="PTHR45418">
    <property type="entry name" value="CANCER/TESTIS ANTIGEN 55"/>
    <property type="match status" value="1"/>
</dbReference>